<organism evidence="2 3">
    <name type="scientific">Clostridium diolis</name>
    <dbReference type="NCBI Taxonomy" id="223919"/>
    <lineage>
        <taxon>Bacteria</taxon>
        <taxon>Bacillati</taxon>
        <taxon>Bacillota</taxon>
        <taxon>Clostridia</taxon>
        <taxon>Eubacteriales</taxon>
        <taxon>Clostridiaceae</taxon>
        <taxon>Clostridium</taxon>
    </lineage>
</organism>
<sequence length="350" mass="40466">MKKKKVLVCSAKTPFMYGGAEIHAENLRYNLEARGFDTELINLPFKWYPNERLITECLTWNMIDLTEANGEKIDLVIPLKFPSYFVRHENKVTWLMHQYRPIYDLYGTKYSDFDLNNGFHRKIRDQVIKIDEKALLESKKIFANSKNVSNRLYKYNKIQSEPLYHPPKNIGKYFTEKSRNYILSVGRLDPLKRVDIIIKALKFCDKNISAIIAGTGGMEKDLRKLAEKEGVSDRVKFTGFVTDEELIKLYAEALAVMFPPVDEDYGYITIESFLSKKPVLTASDSGGSLEFVVDNRNGFICDTAEEFGEKINFLYKNKRIAEDMGIEGYEAVKGISWDNVIDRLTESIRY</sequence>
<comment type="caution">
    <text evidence="2">The sequence shown here is derived from an EMBL/GenBank/DDBJ whole genome shotgun (WGS) entry which is preliminary data.</text>
</comment>
<dbReference type="PANTHER" id="PTHR12526">
    <property type="entry name" value="GLYCOSYLTRANSFERASE"/>
    <property type="match status" value="1"/>
</dbReference>
<proteinExistence type="predicted"/>
<evidence type="ECO:0000313" key="3">
    <source>
        <dbReference type="Proteomes" id="UP000325212"/>
    </source>
</evidence>
<dbReference type="Gene3D" id="3.40.50.2000">
    <property type="entry name" value="Glycogen Phosphorylase B"/>
    <property type="match status" value="2"/>
</dbReference>
<evidence type="ECO:0000259" key="1">
    <source>
        <dbReference type="Pfam" id="PF00534"/>
    </source>
</evidence>
<dbReference type="InterPro" id="IPR001296">
    <property type="entry name" value="Glyco_trans_1"/>
</dbReference>
<protein>
    <submittedName>
        <fullName evidence="2">Glycosyl transferase family 1</fullName>
    </submittedName>
</protein>
<dbReference type="SUPFAM" id="SSF53756">
    <property type="entry name" value="UDP-Glycosyltransferase/glycogen phosphorylase"/>
    <property type="match status" value="1"/>
</dbReference>
<dbReference type="PANTHER" id="PTHR12526:SF625">
    <property type="entry name" value="PHOSPHATIDYLINOSITOL GLYCAN-CLASS A"/>
    <property type="match status" value="1"/>
</dbReference>
<dbReference type="GO" id="GO:0016757">
    <property type="term" value="F:glycosyltransferase activity"/>
    <property type="evidence" value="ECO:0007669"/>
    <property type="project" value="InterPro"/>
</dbReference>
<accession>A0AAV3VYX7</accession>
<dbReference type="Pfam" id="PF00534">
    <property type="entry name" value="Glycos_transf_1"/>
    <property type="match status" value="1"/>
</dbReference>
<dbReference type="RefSeq" id="WP_017212054.1">
    <property type="nucleotide sequence ID" value="NZ_BJLA01000003.1"/>
</dbReference>
<feature type="domain" description="Glycosyl transferase family 1" evidence="1">
    <location>
        <begin position="172"/>
        <end position="330"/>
    </location>
</feature>
<gene>
    <name evidence="2" type="ORF">CDIOL_13400</name>
</gene>
<name>A0AAV3VYX7_9CLOT</name>
<keyword evidence="2" id="KW-0808">Transferase</keyword>
<reference evidence="2 3" key="1">
    <citation type="submission" date="2019-06" db="EMBL/GenBank/DDBJ databases">
        <title>Draft genome sequence of Clostridium diolis DSM 15410.</title>
        <authorList>
            <person name="Kobayashi H."/>
            <person name="Tanizawa Y."/>
            <person name="Tohno M."/>
        </authorList>
    </citation>
    <scope>NUCLEOTIDE SEQUENCE [LARGE SCALE GENOMIC DNA]</scope>
    <source>
        <strain evidence="2 3">DSM 15410</strain>
    </source>
</reference>
<dbReference type="AlphaFoldDB" id="A0AAV3VYX7"/>
<keyword evidence="3" id="KW-1185">Reference proteome</keyword>
<dbReference type="CDD" id="cd03801">
    <property type="entry name" value="GT4_PimA-like"/>
    <property type="match status" value="1"/>
</dbReference>
<evidence type="ECO:0000313" key="2">
    <source>
        <dbReference type="EMBL" id="GEA30417.1"/>
    </source>
</evidence>
<dbReference type="EMBL" id="BJLA01000003">
    <property type="protein sequence ID" value="GEA30417.1"/>
    <property type="molecule type" value="Genomic_DNA"/>
</dbReference>
<dbReference type="Proteomes" id="UP000325212">
    <property type="component" value="Unassembled WGS sequence"/>
</dbReference>